<gene>
    <name evidence="3" type="ORF">ACFSQS_01395</name>
</gene>
<feature type="domain" description="Glycosyl transferase family 1" evidence="1">
    <location>
        <begin position="176"/>
        <end position="338"/>
    </location>
</feature>
<proteinExistence type="predicted"/>
<sequence>MKICIVTTSLGIGGAEKAAAMQSIILSKLGYKVHIVLISNIIVFDYKGTIFNLGKLKDKNNTFFGKIKRTILFRKYLKDNKFDAVIDNRLRTSGLLNELAVCKYIYRNFKVLYVVHSASYKQEIIKSTYLKKWLLSNAFKIITVSDGLLVFLKQFYNQNKLLCIPNAVDIDAINNMANKPFETAYKYILFCGRFDEKCKNIKLLIRAYSKSKIYMNGIKLILLGEGDDRELYEKQIEDLKINDHVIFKPFTKNPYVYMKHAICTILTSYYEGFGLVLAESLACGTPVVAINCETGPSEIIINNVNGLLLETYNVNELSFALQKITYEKETLKKFRANAVESVQNFTLESISQKWKNALESN</sequence>
<keyword evidence="3" id="KW-0328">Glycosyltransferase</keyword>
<dbReference type="Pfam" id="PF00534">
    <property type="entry name" value="Glycos_transf_1"/>
    <property type="match status" value="1"/>
</dbReference>
<dbReference type="RefSeq" id="WP_388012930.1">
    <property type="nucleotide sequence ID" value="NZ_JBHUDT010000001.1"/>
</dbReference>
<dbReference type="SUPFAM" id="SSF53756">
    <property type="entry name" value="UDP-Glycosyltransferase/glycogen phosphorylase"/>
    <property type="match status" value="1"/>
</dbReference>
<dbReference type="InterPro" id="IPR001296">
    <property type="entry name" value="Glyco_trans_1"/>
</dbReference>
<dbReference type="InterPro" id="IPR028098">
    <property type="entry name" value="Glyco_trans_4-like_N"/>
</dbReference>
<dbReference type="Gene3D" id="3.40.50.2000">
    <property type="entry name" value="Glycogen Phosphorylase B"/>
    <property type="match status" value="2"/>
</dbReference>
<dbReference type="PANTHER" id="PTHR12526">
    <property type="entry name" value="GLYCOSYLTRANSFERASE"/>
    <property type="match status" value="1"/>
</dbReference>
<dbReference type="PANTHER" id="PTHR12526:SF630">
    <property type="entry name" value="GLYCOSYLTRANSFERASE"/>
    <property type="match status" value="1"/>
</dbReference>
<evidence type="ECO:0000259" key="1">
    <source>
        <dbReference type="Pfam" id="PF00534"/>
    </source>
</evidence>
<dbReference type="EMBL" id="JBHULK010000001">
    <property type="protein sequence ID" value="MFD2533741.1"/>
    <property type="molecule type" value="Genomic_DNA"/>
</dbReference>
<dbReference type="GO" id="GO:0016757">
    <property type="term" value="F:glycosyltransferase activity"/>
    <property type="evidence" value="ECO:0007669"/>
    <property type="project" value="UniProtKB-KW"/>
</dbReference>
<dbReference type="EC" id="2.4.-.-" evidence="3"/>
<evidence type="ECO:0000259" key="2">
    <source>
        <dbReference type="Pfam" id="PF13439"/>
    </source>
</evidence>
<keyword evidence="3" id="KW-0808">Transferase</keyword>
<protein>
    <submittedName>
        <fullName evidence="3">Glycosyltransferase</fullName>
        <ecNumber evidence="3">2.4.-.-</ecNumber>
    </submittedName>
</protein>
<dbReference type="Pfam" id="PF13439">
    <property type="entry name" value="Glyco_transf_4"/>
    <property type="match status" value="1"/>
</dbReference>
<accession>A0ABW5JNL2</accession>
<dbReference type="Proteomes" id="UP001597441">
    <property type="component" value="Unassembled WGS sequence"/>
</dbReference>
<organism evidence="3 4">
    <name type="scientific">Gelatiniphilus marinus</name>
    <dbReference type="NCBI Taxonomy" id="1759464"/>
    <lineage>
        <taxon>Bacteria</taxon>
        <taxon>Pseudomonadati</taxon>
        <taxon>Bacteroidota</taxon>
        <taxon>Flavobacteriia</taxon>
        <taxon>Flavobacteriales</taxon>
        <taxon>Flavobacteriaceae</taxon>
        <taxon>Gelatiniphilus</taxon>
    </lineage>
</organism>
<reference evidence="4" key="1">
    <citation type="journal article" date="2019" name="Int. J. Syst. Evol. Microbiol.">
        <title>The Global Catalogue of Microorganisms (GCM) 10K type strain sequencing project: providing services to taxonomists for standard genome sequencing and annotation.</title>
        <authorList>
            <consortium name="The Broad Institute Genomics Platform"/>
            <consortium name="The Broad Institute Genome Sequencing Center for Infectious Disease"/>
            <person name="Wu L."/>
            <person name="Ma J."/>
        </authorList>
    </citation>
    <scope>NUCLEOTIDE SEQUENCE [LARGE SCALE GENOMIC DNA]</scope>
    <source>
        <strain evidence="4">KCTC 42903</strain>
    </source>
</reference>
<keyword evidence="4" id="KW-1185">Reference proteome</keyword>
<dbReference type="CDD" id="cd03811">
    <property type="entry name" value="GT4_GT28_WabH-like"/>
    <property type="match status" value="1"/>
</dbReference>
<evidence type="ECO:0000313" key="4">
    <source>
        <dbReference type="Proteomes" id="UP001597441"/>
    </source>
</evidence>
<feature type="domain" description="Glycosyltransferase subfamily 4-like N-terminal" evidence="2">
    <location>
        <begin position="12"/>
        <end position="171"/>
    </location>
</feature>
<comment type="caution">
    <text evidence="3">The sequence shown here is derived from an EMBL/GenBank/DDBJ whole genome shotgun (WGS) entry which is preliminary data.</text>
</comment>
<evidence type="ECO:0000313" key="3">
    <source>
        <dbReference type="EMBL" id="MFD2533741.1"/>
    </source>
</evidence>
<name>A0ABW5JNL2_9FLAO</name>